<evidence type="ECO:0000256" key="3">
    <source>
        <dbReference type="ARBA" id="ARBA00012438"/>
    </source>
</evidence>
<dbReference type="Pfam" id="PF02518">
    <property type="entry name" value="HATPase_c"/>
    <property type="match status" value="1"/>
</dbReference>
<dbReference type="GO" id="GO:0000155">
    <property type="term" value="F:phosphorelay sensor kinase activity"/>
    <property type="evidence" value="ECO:0007669"/>
    <property type="project" value="InterPro"/>
</dbReference>
<dbReference type="Pfam" id="PF00512">
    <property type="entry name" value="HisKA"/>
    <property type="match status" value="1"/>
</dbReference>
<evidence type="ECO:0000259" key="13">
    <source>
        <dbReference type="PROSITE" id="PS50885"/>
    </source>
</evidence>
<dbReference type="AlphaFoldDB" id="S7UZG6"/>
<dbReference type="PATRIC" id="fig|1121405.3.peg.3023"/>
<dbReference type="PRINTS" id="PR00344">
    <property type="entry name" value="BCTRLSENSOR"/>
</dbReference>
<evidence type="ECO:0000313" key="15">
    <source>
        <dbReference type="Proteomes" id="UP000014977"/>
    </source>
</evidence>
<dbReference type="InterPro" id="IPR003661">
    <property type="entry name" value="HisK_dim/P_dom"/>
</dbReference>
<keyword evidence="5" id="KW-0808">Transferase</keyword>
<name>S7UZG6_DESML</name>
<evidence type="ECO:0000256" key="5">
    <source>
        <dbReference type="ARBA" id="ARBA00022679"/>
    </source>
</evidence>
<dbReference type="PROSITE" id="PS50885">
    <property type="entry name" value="HAMP"/>
    <property type="match status" value="1"/>
</dbReference>
<keyword evidence="15" id="KW-1185">Reference proteome</keyword>
<evidence type="ECO:0000256" key="2">
    <source>
        <dbReference type="ARBA" id="ARBA00004370"/>
    </source>
</evidence>
<dbReference type="InterPro" id="IPR036097">
    <property type="entry name" value="HisK_dim/P_sf"/>
</dbReference>
<keyword evidence="10 11" id="KW-0472">Membrane</keyword>
<dbReference type="SMART" id="SM00388">
    <property type="entry name" value="HisKA"/>
    <property type="match status" value="1"/>
</dbReference>
<feature type="domain" description="HAMP" evidence="13">
    <location>
        <begin position="193"/>
        <end position="246"/>
    </location>
</feature>
<comment type="caution">
    <text evidence="14">The sequence shown here is derived from an EMBL/GenBank/DDBJ whole genome shotgun (WGS) entry which is preliminary data.</text>
</comment>
<keyword evidence="7 14" id="KW-0418">Kinase</keyword>
<dbReference type="OrthoDB" id="9815202at2"/>
<evidence type="ECO:0000256" key="1">
    <source>
        <dbReference type="ARBA" id="ARBA00000085"/>
    </source>
</evidence>
<keyword evidence="6 11" id="KW-0812">Transmembrane</keyword>
<dbReference type="InterPro" id="IPR005467">
    <property type="entry name" value="His_kinase_dom"/>
</dbReference>
<evidence type="ECO:0000256" key="8">
    <source>
        <dbReference type="ARBA" id="ARBA00022989"/>
    </source>
</evidence>
<evidence type="ECO:0000256" key="10">
    <source>
        <dbReference type="ARBA" id="ARBA00023136"/>
    </source>
</evidence>
<keyword evidence="8 11" id="KW-1133">Transmembrane helix</keyword>
<dbReference type="SUPFAM" id="SSF158472">
    <property type="entry name" value="HAMP domain-like"/>
    <property type="match status" value="1"/>
</dbReference>
<proteinExistence type="predicted"/>
<dbReference type="InterPro" id="IPR036890">
    <property type="entry name" value="HATPase_C_sf"/>
</dbReference>
<dbReference type="CDD" id="cd00082">
    <property type="entry name" value="HisKA"/>
    <property type="match status" value="1"/>
</dbReference>
<evidence type="ECO:0000259" key="12">
    <source>
        <dbReference type="PROSITE" id="PS50109"/>
    </source>
</evidence>
<dbReference type="SUPFAM" id="SSF47384">
    <property type="entry name" value="Homodimeric domain of signal transducing histidine kinase"/>
    <property type="match status" value="1"/>
</dbReference>
<gene>
    <name evidence="14" type="ORF">dsmv_2950</name>
</gene>
<evidence type="ECO:0000256" key="6">
    <source>
        <dbReference type="ARBA" id="ARBA00022692"/>
    </source>
</evidence>
<dbReference type="GO" id="GO:0005886">
    <property type="term" value="C:plasma membrane"/>
    <property type="evidence" value="ECO:0007669"/>
    <property type="project" value="TreeGrafter"/>
</dbReference>
<dbReference type="STRING" id="897.B2D07_13050"/>
<dbReference type="FunFam" id="3.30.565.10:FF:000006">
    <property type="entry name" value="Sensor histidine kinase WalK"/>
    <property type="match status" value="1"/>
</dbReference>
<comment type="catalytic activity">
    <reaction evidence="1">
        <text>ATP + protein L-histidine = ADP + protein N-phospho-L-histidine.</text>
        <dbReference type="EC" id="2.7.13.3"/>
    </reaction>
</comment>
<dbReference type="PANTHER" id="PTHR45436">
    <property type="entry name" value="SENSOR HISTIDINE KINASE YKOH"/>
    <property type="match status" value="1"/>
</dbReference>
<feature type="domain" description="Histidine kinase" evidence="12">
    <location>
        <begin position="254"/>
        <end position="473"/>
    </location>
</feature>
<dbReference type="PANTHER" id="PTHR45436:SF8">
    <property type="entry name" value="HISTIDINE KINASE"/>
    <property type="match status" value="1"/>
</dbReference>
<dbReference type="SMART" id="SM00387">
    <property type="entry name" value="HATPase_c"/>
    <property type="match status" value="1"/>
</dbReference>
<dbReference type="Gene3D" id="3.30.565.10">
    <property type="entry name" value="Histidine kinase-like ATPase, C-terminal domain"/>
    <property type="match status" value="1"/>
</dbReference>
<organism evidence="14 15">
    <name type="scientific">Desulfococcus multivorans DSM 2059</name>
    <dbReference type="NCBI Taxonomy" id="1121405"/>
    <lineage>
        <taxon>Bacteria</taxon>
        <taxon>Pseudomonadati</taxon>
        <taxon>Thermodesulfobacteriota</taxon>
        <taxon>Desulfobacteria</taxon>
        <taxon>Desulfobacterales</taxon>
        <taxon>Desulfococcaceae</taxon>
        <taxon>Desulfococcus</taxon>
    </lineage>
</organism>
<keyword evidence="9" id="KW-0902">Two-component regulatory system</keyword>
<evidence type="ECO:0000256" key="11">
    <source>
        <dbReference type="SAM" id="Phobius"/>
    </source>
</evidence>
<dbReference type="Proteomes" id="UP000014977">
    <property type="component" value="Unassembled WGS sequence"/>
</dbReference>
<dbReference type="InterPro" id="IPR004358">
    <property type="entry name" value="Sig_transdc_His_kin-like_C"/>
</dbReference>
<dbReference type="RefSeq" id="WP_020878017.1">
    <property type="nucleotide sequence ID" value="NZ_ATHJ01000097.1"/>
</dbReference>
<protein>
    <recommendedName>
        <fullName evidence="3">histidine kinase</fullName>
        <ecNumber evidence="3">2.7.13.3</ecNumber>
    </recommendedName>
</protein>
<comment type="subcellular location">
    <subcellularLocation>
        <location evidence="2">Membrane</location>
    </subcellularLocation>
</comment>
<dbReference type="EMBL" id="ATHJ01000097">
    <property type="protein sequence ID" value="EPR37808.1"/>
    <property type="molecule type" value="Genomic_DNA"/>
</dbReference>
<evidence type="ECO:0000256" key="7">
    <source>
        <dbReference type="ARBA" id="ARBA00022777"/>
    </source>
</evidence>
<dbReference type="InterPro" id="IPR003660">
    <property type="entry name" value="HAMP_dom"/>
</dbReference>
<accession>S7UZG6</accession>
<dbReference type="SUPFAM" id="SSF55874">
    <property type="entry name" value="ATPase domain of HSP90 chaperone/DNA topoisomerase II/histidine kinase"/>
    <property type="match status" value="1"/>
</dbReference>
<dbReference type="InterPro" id="IPR050428">
    <property type="entry name" value="TCS_sensor_his_kinase"/>
</dbReference>
<evidence type="ECO:0000313" key="14">
    <source>
        <dbReference type="EMBL" id="EPR37808.1"/>
    </source>
</evidence>
<dbReference type="SMART" id="SM00304">
    <property type="entry name" value="HAMP"/>
    <property type="match status" value="1"/>
</dbReference>
<dbReference type="eggNOG" id="COG2205">
    <property type="taxonomic scope" value="Bacteria"/>
</dbReference>
<feature type="transmembrane region" description="Helical" evidence="11">
    <location>
        <begin position="20"/>
        <end position="40"/>
    </location>
</feature>
<evidence type="ECO:0000256" key="4">
    <source>
        <dbReference type="ARBA" id="ARBA00022553"/>
    </source>
</evidence>
<dbReference type="CDD" id="cd00075">
    <property type="entry name" value="HATPase"/>
    <property type="match status" value="1"/>
</dbReference>
<dbReference type="CDD" id="cd06225">
    <property type="entry name" value="HAMP"/>
    <property type="match status" value="1"/>
</dbReference>
<dbReference type="PROSITE" id="PS50109">
    <property type="entry name" value="HIS_KIN"/>
    <property type="match status" value="1"/>
</dbReference>
<dbReference type="InterPro" id="IPR003594">
    <property type="entry name" value="HATPase_dom"/>
</dbReference>
<keyword evidence="4" id="KW-0597">Phosphoprotein</keyword>
<dbReference type="EC" id="2.7.13.3" evidence="3"/>
<sequence>MCSRNWISRPRTLAFRLTLWYGTIVILLSGVAFLLSYLMVTRLLEERSDQELLNQVSTFESIFKAKGIDAVKRVMILEAQAAGERKIFFRLLYMDGSAFSSSNMSYWENIAVARDAIRRLIEGRPHVFDTLVDPNVGYRVRILYRVIGPGVILQLGQPMEHAGRFIEASRKILVGTLVTLSALSILIGWFMAKKALSGVGEVTRTAREITGGDLGRRVPVKRWGDEIERLAVTFNEMLDRIEGLVVGIREMSDNIAHDLKSPVTRIRGMAEVTLTTAGDDPGAIAQYQGMAAGVIEECDGLLDMINTMLMISKTEARAAVIERTAVDVGALVRRACELYEPLAEDKGVTLTRRTPEGCIVIGDPRLLQRAVGNLLDNAVKYTPEGGFVDVFVVGLDPSRLEVVIEDTGIGIHASDLPHIFERFYRCDPSRSLSGTGLGLSLVRSVAAAHGGDVRVESAPGVGSVFSLALSVSEEPGRKT</sequence>
<reference evidence="14 15" key="1">
    <citation type="journal article" date="2013" name="Genome Announc.">
        <title>Draft genome sequences for three mercury-methylating, sulfate-reducing bacteria.</title>
        <authorList>
            <person name="Brown S.D."/>
            <person name="Hurt R.A.Jr."/>
            <person name="Gilmour C.C."/>
            <person name="Elias D.A."/>
        </authorList>
    </citation>
    <scope>NUCLEOTIDE SEQUENCE [LARGE SCALE GENOMIC DNA]</scope>
    <source>
        <strain evidence="14 15">DSM 2059</strain>
    </source>
</reference>
<evidence type="ECO:0000256" key="9">
    <source>
        <dbReference type="ARBA" id="ARBA00023012"/>
    </source>
</evidence>
<dbReference type="Pfam" id="PF00672">
    <property type="entry name" value="HAMP"/>
    <property type="match status" value="1"/>
</dbReference>
<dbReference type="Gene3D" id="1.10.287.130">
    <property type="match status" value="1"/>
</dbReference>
<dbReference type="Gene3D" id="6.10.340.10">
    <property type="match status" value="1"/>
</dbReference>